<feature type="transmembrane region" description="Helical" evidence="1">
    <location>
        <begin position="81"/>
        <end position="98"/>
    </location>
</feature>
<keyword evidence="3" id="KW-1185">Reference proteome</keyword>
<evidence type="ECO:0000313" key="2">
    <source>
        <dbReference type="EMBL" id="RMZ66751.1"/>
    </source>
</evidence>
<keyword evidence="1" id="KW-0472">Membrane</keyword>
<accession>A0A3M7LX10</accession>
<dbReference type="OrthoDB" id="10259680at2759"/>
<organism evidence="2 3">
    <name type="scientific">Pyrenophora seminiperda CCB06</name>
    <dbReference type="NCBI Taxonomy" id="1302712"/>
    <lineage>
        <taxon>Eukaryota</taxon>
        <taxon>Fungi</taxon>
        <taxon>Dikarya</taxon>
        <taxon>Ascomycota</taxon>
        <taxon>Pezizomycotina</taxon>
        <taxon>Dothideomycetes</taxon>
        <taxon>Pleosporomycetidae</taxon>
        <taxon>Pleosporales</taxon>
        <taxon>Pleosporineae</taxon>
        <taxon>Pleosporaceae</taxon>
        <taxon>Pyrenophora</taxon>
    </lineage>
</organism>
<evidence type="ECO:0000256" key="1">
    <source>
        <dbReference type="SAM" id="Phobius"/>
    </source>
</evidence>
<dbReference type="Pfam" id="PF06961">
    <property type="entry name" value="DUF1294"/>
    <property type="match status" value="1"/>
</dbReference>
<keyword evidence="1" id="KW-1133">Transmembrane helix</keyword>
<reference evidence="2 3" key="1">
    <citation type="journal article" date="2014" name="PLoS ONE">
        <title>De novo Genome Assembly of the Fungal Plant Pathogen Pyrenophora semeniperda.</title>
        <authorList>
            <person name="Soliai M.M."/>
            <person name="Meyer S.E."/>
            <person name="Udall J.A."/>
            <person name="Elzinga D.E."/>
            <person name="Hermansen R.A."/>
            <person name="Bodily P.M."/>
            <person name="Hart A.A."/>
            <person name="Coleman C.E."/>
        </authorList>
    </citation>
    <scope>NUCLEOTIDE SEQUENCE [LARGE SCALE GENOMIC DNA]</scope>
    <source>
        <strain evidence="2 3">CCB06</strain>
        <tissue evidence="2">Mycelium</tissue>
    </source>
</reference>
<dbReference type="EMBL" id="KE747809">
    <property type="protein sequence ID" value="RMZ66751.1"/>
    <property type="molecule type" value="Genomic_DNA"/>
</dbReference>
<evidence type="ECO:0000313" key="3">
    <source>
        <dbReference type="Proteomes" id="UP000265663"/>
    </source>
</evidence>
<sequence length="132" mass="15225">MVPRGPRPRHRPITIATVLGTASLILPTVTILRLYVISRFPVYTFLYASAISGITFLFYGYDKMQARNLEWRVRETTLHTLALIGGWPGALAGMHYFQHKTKKTSFQVIFWAIVLGWEGVWWGVWNGRVWMV</sequence>
<dbReference type="InterPro" id="IPR010718">
    <property type="entry name" value="DUF1294"/>
</dbReference>
<dbReference type="AlphaFoldDB" id="A0A3M7LX10"/>
<feature type="transmembrane region" description="Helical" evidence="1">
    <location>
        <begin position="12"/>
        <end position="36"/>
    </location>
</feature>
<feature type="transmembrane region" description="Helical" evidence="1">
    <location>
        <begin position="42"/>
        <end position="61"/>
    </location>
</feature>
<name>A0A3M7LX10_9PLEO</name>
<proteinExistence type="predicted"/>
<protein>
    <recommendedName>
        <fullName evidence="4">DUF1294-domain-containing protein</fullName>
    </recommendedName>
</protein>
<keyword evidence="1" id="KW-0812">Transmembrane</keyword>
<evidence type="ECO:0008006" key="4">
    <source>
        <dbReference type="Google" id="ProtNLM"/>
    </source>
</evidence>
<dbReference type="Proteomes" id="UP000265663">
    <property type="component" value="Unassembled WGS sequence"/>
</dbReference>
<feature type="transmembrane region" description="Helical" evidence="1">
    <location>
        <begin position="104"/>
        <end position="125"/>
    </location>
</feature>
<gene>
    <name evidence="2" type="ORF">GMOD_00002115</name>
</gene>